<feature type="chain" id="PRO_5017381218" evidence="1">
    <location>
        <begin position="19"/>
        <end position="135"/>
    </location>
</feature>
<keyword evidence="1" id="KW-0732">Signal</keyword>
<reference evidence="2 3" key="1">
    <citation type="journal article" date="2019" name="ISME J.">
        <title>Genome analyses of uncultured TG2/ZB3 bacteria in 'Margulisbacteria' specifically attached to ectosymbiotic spirochetes of protists in the termite gut.</title>
        <authorList>
            <person name="Utami Y.D."/>
            <person name="Kuwahara H."/>
            <person name="Igai K."/>
            <person name="Murakami T."/>
            <person name="Sugaya K."/>
            <person name="Morikawa T."/>
            <person name="Nagura Y."/>
            <person name="Yuki M."/>
            <person name="Deevong P."/>
            <person name="Inoue T."/>
            <person name="Kihara K."/>
            <person name="Lo N."/>
            <person name="Yamada A."/>
            <person name="Ohkuma M."/>
            <person name="Hongoh Y."/>
        </authorList>
    </citation>
    <scope>NUCLEOTIDE SEQUENCE [LARGE SCALE GENOMIC DNA]</scope>
    <source>
        <strain evidence="2">NkOx7-01</strain>
    </source>
</reference>
<dbReference type="Proteomes" id="UP000269352">
    <property type="component" value="Unassembled WGS sequence"/>
</dbReference>
<protein>
    <submittedName>
        <fullName evidence="2">Uncharacterized protein</fullName>
    </submittedName>
</protein>
<sequence>MCLKKISLAVFLAAGLFAAEIPPSELLALGLREMQGLPRFAGKEVTLNFARTPPLVSVDTDDYTLKAELQAVAPSMYIKYSVYSGENFLKGFRVKYDASVWADAYYASRHLAKGDEITAEDFYLRRTDILKYSHY</sequence>
<keyword evidence="3" id="KW-1185">Reference proteome</keyword>
<dbReference type="EMBL" id="BGZN01000094">
    <property type="protein sequence ID" value="GBR74848.1"/>
    <property type="molecule type" value="Genomic_DNA"/>
</dbReference>
<comment type="caution">
    <text evidence="2">The sequence shown here is derived from an EMBL/GenBank/DDBJ whole genome shotgun (WGS) entry which is preliminary data.</text>
</comment>
<accession>A0A388TD59</accession>
<dbReference type="AlphaFoldDB" id="A0A388TD59"/>
<evidence type="ECO:0000313" key="3">
    <source>
        <dbReference type="Proteomes" id="UP000269352"/>
    </source>
</evidence>
<evidence type="ECO:0000313" key="2">
    <source>
        <dbReference type="EMBL" id="GBR74848.1"/>
    </source>
</evidence>
<organism evidence="2 3">
    <name type="scientific">Termititenax aidoneus</name>
    <dbReference type="NCBI Taxonomy" id="2218524"/>
    <lineage>
        <taxon>Bacteria</taxon>
        <taxon>Bacillati</taxon>
        <taxon>Candidatus Margulisiibacteriota</taxon>
        <taxon>Candidatus Termititenacia</taxon>
        <taxon>Candidatus Termititenacales</taxon>
        <taxon>Candidatus Termititenacaceae</taxon>
        <taxon>Candidatus Termititenax</taxon>
    </lineage>
</organism>
<proteinExistence type="predicted"/>
<feature type="signal peptide" evidence="1">
    <location>
        <begin position="1"/>
        <end position="18"/>
    </location>
</feature>
<evidence type="ECO:0000256" key="1">
    <source>
        <dbReference type="SAM" id="SignalP"/>
    </source>
</evidence>
<name>A0A388TD59_TERA1</name>
<gene>
    <name evidence="2" type="ORF">NO1_1953</name>
</gene>
<feature type="non-terminal residue" evidence="2">
    <location>
        <position position="135"/>
    </location>
</feature>